<dbReference type="InterPro" id="IPR018392">
    <property type="entry name" value="LysM"/>
</dbReference>
<dbReference type="CDD" id="cd00118">
    <property type="entry name" value="LysM"/>
    <property type="match status" value="1"/>
</dbReference>
<proteinExistence type="predicted"/>
<name>U5QGM5_GLOK1</name>
<feature type="chain" id="PRO_5004663663" description="LysM domain-containing protein" evidence="2">
    <location>
        <begin position="24"/>
        <end position="234"/>
    </location>
</feature>
<dbReference type="SUPFAM" id="SSF54106">
    <property type="entry name" value="LysM domain"/>
    <property type="match status" value="1"/>
</dbReference>
<dbReference type="InterPro" id="IPR036779">
    <property type="entry name" value="LysM_dom_sf"/>
</dbReference>
<dbReference type="RefSeq" id="WP_023173247.1">
    <property type="nucleotide sequence ID" value="NC_022600.1"/>
</dbReference>
<dbReference type="Proteomes" id="UP000017396">
    <property type="component" value="Chromosome"/>
</dbReference>
<dbReference type="eggNOG" id="COG1388">
    <property type="taxonomic scope" value="Bacteria"/>
</dbReference>
<dbReference type="AlphaFoldDB" id="U5QGM5"/>
<gene>
    <name evidence="3" type="ORF">GKIL_1876</name>
</gene>
<dbReference type="OrthoDB" id="507840at2"/>
<evidence type="ECO:0000256" key="2">
    <source>
        <dbReference type="SAM" id="SignalP"/>
    </source>
</evidence>
<reference evidence="3 4" key="1">
    <citation type="journal article" date="2013" name="PLoS ONE">
        <title>Cultivation and Complete Genome Sequencing of Gloeobacter kilaueensis sp. nov., from a Lava Cave in Kilauea Caldera, Hawai'i.</title>
        <authorList>
            <person name="Saw J.H."/>
            <person name="Schatz M."/>
            <person name="Brown M.V."/>
            <person name="Kunkel D.D."/>
            <person name="Foster J.S."/>
            <person name="Shick H."/>
            <person name="Christensen S."/>
            <person name="Hou S."/>
            <person name="Wan X."/>
            <person name="Donachie S.P."/>
        </authorList>
    </citation>
    <scope>NUCLEOTIDE SEQUENCE [LARGE SCALE GENOMIC DNA]</scope>
    <source>
        <strain evidence="4">JS</strain>
    </source>
</reference>
<evidence type="ECO:0000256" key="1">
    <source>
        <dbReference type="SAM" id="MobiDB-lite"/>
    </source>
</evidence>
<evidence type="ECO:0000313" key="3">
    <source>
        <dbReference type="EMBL" id="AGY58122.1"/>
    </source>
</evidence>
<keyword evidence="2" id="KW-0732">Signal</keyword>
<evidence type="ECO:0008006" key="5">
    <source>
        <dbReference type="Google" id="ProtNLM"/>
    </source>
</evidence>
<organism evidence="3 4">
    <name type="scientific">Gloeobacter kilaueensis (strain ATCC BAA-2537 / CCAP 1431/1 / ULC 316 / JS1)</name>
    <dbReference type="NCBI Taxonomy" id="1183438"/>
    <lineage>
        <taxon>Bacteria</taxon>
        <taxon>Bacillati</taxon>
        <taxon>Cyanobacteriota</taxon>
        <taxon>Cyanophyceae</taxon>
        <taxon>Gloeobacterales</taxon>
        <taxon>Gloeobacteraceae</taxon>
        <taxon>Gloeobacter</taxon>
    </lineage>
</organism>
<dbReference type="HOGENOM" id="CLU_1183683_0_0_3"/>
<dbReference type="KEGG" id="glj:GKIL_1876"/>
<sequence>MHWVRAGWAGVFLNLAGPFAVLAQTPASLPDETTRAPASALSVPPPAKVVPPQEGSIRPEDVCAGLPMTSYVAKKGDTAESVAHSHSLRRETLLGANPAIQNRPLQSGDRLLLLPRDGILYKPQRGEGFPEIAARFRVRGDLLFEMNGCQMRDALFVPGVVWTPPPPPKPKQITPRPASVPAVAPVLKLPPPPLIPLVPPRPVFKSVGAPLKPPAPLKSDSAAPRKPNPAPVRR</sequence>
<accession>U5QGM5</accession>
<evidence type="ECO:0000313" key="4">
    <source>
        <dbReference type="Proteomes" id="UP000017396"/>
    </source>
</evidence>
<feature type="region of interest" description="Disordered" evidence="1">
    <location>
        <begin position="31"/>
        <end position="59"/>
    </location>
</feature>
<feature type="region of interest" description="Disordered" evidence="1">
    <location>
        <begin position="208"/>
        <end position="234"/>
    </location>
</feature>
<protein>
    <recommendedName>
        <fullName evidence="5">LysM domain-containing protein</fullName>
    </recommendedName>
</protein>
<keyword evidence="4" id="KW-1185">Reference proteome</keyword>
<feature type="signal peptide" evidence="2">
    <location>
        <begin position="1"/>
        <end position="23"/>
    </location>
</feature>
<dbReference type="STRING" id="1183438.GKIL_1876"/>
<dbReference type="EMBL" id="CP003587">
    <property type="protein sequence ID" value="AGY58122.1"/>
    <property type="molecule type" value="Genomic_DNA"/>
</dbReference>